<keyword evidence="17" id="KW-1185">Reference proteome</keyword>
<dbReference type="GO" id="GO:0000398">
    <property type="term" value="P:mRNA splicing, via spliceosome"/>
    <property type="evidence" value="ECO:0007669"/>
    <property type="project" value="UniProtKB-ARBA"/>
</dbReference>
<evidence type="ECO:0000256" key="11">
    <source>
        <dbReference type="ARBA" id="ARBA00038040"/>
    </source>
</evidence>
<evidence type="ECO:0000259" key="14">
    <source>
        <dbReference type="PROSITE" id="PS51192"/>
    </source>
</evidence>
<dbReference type="Proteomes" id="UP000054558">
    <property type="component" value="Unassembled WGS sequence"/>
</dbReference>
<evidence type="ECO:0000256" key="4">
    <source>
        <dbReference type="ARBA" id="ARBA00022728"/>
    </source>
</evidence>
<dbReference type="FunFam" id="3.40.50.300:FF:000615">
    <property type="entry name" value="pre-mRNA-splicing factor ATP-dependent RNA helicase DEAH7"/>
    <property type="match status" value="1"/>
</dbReference>
<dbReference type="Gene3D" id="1.20.120.1080">
    <property type="match status" value="1"/>
</dbReference>
<keyword evidence="3" id="KW-0507">mRNA processing</keyword>
<evidence type="ECO:0000256" key="7">
    <source>
        <dbReference type="ARBA" id="ARBA00022806"/>
    </source>
</evidence>
<dbReference type="OMA" id="VDVMFHR"/>
<dbReference type="Gene3D" id="3.40.50.300">
    <property type="entry name" value="P-loop containing nucleotide triphosphate hydrolases"/>
    <property type="match status" value="2"/>
</dbReference>
<dbReference type="Pfam" id="PF04408">
    <property type="entry name" value="WHD_HA2"/>
    <property type="match status" value="1"/>
</dbReference>
<dbReference type="EMBL" id="DF237265">
    <property type="protein sequence ID" value="GAQ86862.1"/>
    <property type="molecule type" value="Genomic_DNA"/>
</dbReference>
<dbReference type="FunFam" id="1.20.120.1080:FF:000018">
    <property type="entry name" value="Pre-mRNA-splicing factor ATP-dependent RNA helicase prp16"/>
    <property type="match status" value="1"/>
</dbReference>
<evidence type="ECO:0000256" key="6">
    <source>
        <dbReference type="ARBA" id="ARBA00022801"/>
    </source>
</evidence>
<feature type="domain" description="Helicase ATP-binding" evidence="14">
    <location>
        <begin position="646"/>
        <end position="809"/>
    </location>
</feature>
<feature type="compositionally biased region" description="Basic and acidic residues" evidence="13">
    <location>
        <begin position="222"/>
        <end position="270"/>
    </location>
</feature>
<dbReference type="GO" id="GO:0004386">
    <property type="term" value="F:helicase activity"/>
    <property type="evidence" value="ECO:0000318"/>
    <property type="project" value="GO_Central"/>
</dbReference>
<dbReference type="GO" id="GO:0005681">
    <property type="term" value="C:spliceosomal complex"/>
    <property type="evidence" value="ECO:0007669"/>
    <property type="project" value="UniProtKB-KW"/>
</dbReference>
<dbReference type="PROSITE" id="PS00690">
    <property type="entry name" value="DEAH_ATP_HELICASE"/>
    <property type="match status" value="1"/>
</dbReference>
<evidence type="ECO:0000256" key="2">
    <source>
        <dbReference type="ARBA" id="ARBA00012552"/>
    </source>
</evidence>
<proteinExistence type="inferred from homology"/>
<evidence type="ECO:0000313" key="17">
    <source>
        <dbReference type="Proteomes" id="UP000054558"/>
    </source>
</evidence>
<feature type="region of interest" description="Disordered" evidence="13">
    <location>
        <begin position="160"/>
        <end position="399"/>
    </location>
</feature>
<feature type="region of interest" description="Disordered" evidence="13">
    <location>
        <begin position="32"/>
        <end position="51"/>
    </location>
</feature>
<feature type="compositionally biased region" description="Acidic residues" evidence="13">
    <location>
        <begin position="96"/>
        <end position="105"/>
    </location>
</feature>
<feature type="compositionally biased region" description="Basic and acidic residues" evidence="13">
    <location>
        <begin position="277"/>
        <end position="290"/>
    </location>
</feature>
<dbReference type="CDD" id="cd18791">
    <property type="entry name" value="SF2_C_RHA"/>
    <property type="match status" value="1"/>
</dbReference>
<dbReference type="GO" id="GO:0003724">
    <property type="term" value="F:RNA helicase activity"/>
    <property type="evidence" value="ECO:0007669"/>
    <property type="project" value="UniProtKB-EC"/>
</dbReference>
<organism evidence="16 17">
    <name type="scientific">Klebsormidium nitens</name>
    <name type="common">Green alga</name>
    <name type="synonym">Ulothrix nitens</name>
    <dbReference type="NCBI Taxonomy" id="105231"/>
    <lineage>
        <taxon>Eukaryota</taxon>
        <taxon>Viridiplantae</taxon>
        <taxon>Streptophyta</taxon>
        <taxon>Klebsormidiophyceae</taxon>
        <taxon>Klebsormidiales</taxon>
        <taxon>Klebsormidiaceae</taxon>
        <taxon>Klebsormidium</taxon>
    </lineage>
</organism>
<feature type="compositionally biased region" description="Basic and acidic residues" evidence="13">
    <location>
        <begin position="1269"/>
        <end position="1296"/>
    </location>
</feature>
<keyword evidence="4" id="KW-0747">Spliceosome</keyword>
<evidence type="ECO:0000256" key="5">
    <source>
        <dbReference type="ARBA" id="ARBA00022741"/>
    </source>
</evidence>
<dbReference type="PANTHER" id="PTHR18934">
    <property type="entry name" value="ATP-DEPENDENT RNA HELICASE"/>
    <property type="match status" value="1"/>
</dbReference>
<dbReference type="EC" id="3.6.4.13" evidence="2"/>
<dbReference type="Pfam" id="PF07717">
    <property type="entry name" value="OB_NTP_bind"/>
    <property type="match status" value="1"/>
</dbReference>
<dbReference type="SMART" id="SM00490">
    <property type="entry name" value="HELICc"/>
    <property type="match status" value="1"/>
</dbReference>
<sequence length="1335" mass="146216">MGGQHRVSDEAAMAGFAASSERLEGLSEGAAAVGGLQPGKGASERVLFKQPAERKSVLGLDALARAKRASDALNGEGVKRARSSNGAAVAWGGDGEAGDGEAEDALQDRRESGQGASSSGGKVKNYRWARAQDTPSHPGGVNAEVAAAIAERQRPAVPAVVYASTAHAPDRQRDARRGDHARDREEGRDRRAGQQADRHRRDDGQGRRERDSGERPSSSSGRRREEYTPHNRDGDRGSDRHRERGSDRDRDRGRDRDRRGGGRRWEDPSPRRGGRSAWDDGRWEWDDTPSRPEGTPVRASATPARSFVPPSPSAGLASPWEGGDTPARDANWTPGSSFVPSPSPIRAGGATPARPGEPGNHRLRFQRSGQAGGREGEGEGDEGDRAEYEEEERRVDRSWYDAEESGTVVDGEDAADVFVGDDKLFAAREAALVQRSGGAAQARLVRADGSKMSLAASKKYSALHADNQQWEDRQLMASGVVRRGEQDLDIDDEEENKAILLVHDTKPPFLDGRVVFTKQAEPVMPLKDPTSDMAIIARKGSALMREVREKREASKSRARFWELAGSKLGNILGVEQPKGDPDGLSRGGHPPADDDDDGEGGDYKQAGKFAGHMAAPSQAVSDFAKSKSMAEQRAFLPIFSCREELLAVVRENRVVVVVGETGSGKTTQLTQYLHEAGYTTYGMVGCTQPRRVAAMSVAKRVSEEMATPLGDQVGYAIRFEDCTSSNTIIKYMTDGVLLRESLREPDLDNYSVIIMDEAHERSLNTDVLFGVLKKVVARRRDFKLIVTSATLNAEKFSNFFGGVPCFTIPGRTFPVQTMWSKSPCEDYVDAAVKQALAIYMSHPPGDILIFMTGQEEIETTCFALQERVDRLDAEVLKKKGDLLILPIYSQLPADLQAKIFNPAEGGARKCIVATNIAETSLTVDGILYVIDTGYVKIKVYNPKMGMDALTVFPVSQAAANQRSGRAGRTGPGTCFRLYTEQAYKGEMLAQPVPEIQRTNLGNVVLLLKSLNIDNLLDFDFMDPPPAANILNSMYQLWILGALDNTGGLTGIGRKMVEFPLDPPLARMLLAGDALGCTAEVLTIVSMLSVPSVFFRPKDRAEESDAAREKFFVPESDHLTLLNVYQQWKSNGYRADWCAQHYLHSKGMKKAREVRQQLLDILQQQRLALTSAGSDWDAVRQAVCASYFNNAAKLKGVGEYVNCRTGMPCHLHPSSALYGLGYTPEYICYHELVMTSKEYMQCVTAVEPQWLAELGPMFFSVKDSHTSRLEARKRQKAEKSAMEKEMEEALARKERAAQEAQAADASRKRAERQAIATPGRRKEPGTPAATPRRIGL</sequence>
<keyword evidence="5" id="KW-0547">Nucleotide-binding</keyword>
<protein>
    <recommendedName>
        <fullName evidence="2">RNA helicase</fullName>
        <ecNumber evidence="2">3.6.4.13</ecNumber>
    </recommendedName>
</protein>
<dbReference type="SMART" id="SM00487">
    <property type="entry name" value="DEXDc"/>
    <property type="match status" value="1"/>
</dbReference>
<evidence type="ECO:0000256" key="1">
    <source>
        <dbReference type="ARBA" id="ARBA00004123"/>
    </source>
</evidence>
<dbReference type="STRING" id="105231.A0A1Y1IA80"/>
<evidence type="ECO:0000256" key="12">
    <source>
        <dbReference type="ARBA" id="ARBA00047984"/>
    </source>
</evidence>
<evidence type="ECO:0000256" key="3">
    <source>
        <dbReference type="ARBA" id="ARBA00022664"/>
    </source>
</evidence>
<gene>
    <name evidence="16" type="ORF">KFL_003160150</name>
</gene>
<dbReference type="InterPro" id="IPR048333">
    <property type="entry name" value="HA2_WH"/>
</dbReference>
<evidence type="ECO:0000259" key="15">
    <source>
        <dbReference type="PROSITE" id="PS51194"/>
    </source>
</evidence>
<dbReference type="InterPro" id="IPR011545">
    <property type="entry name" value="DEAD/DEAH_box_helicase_dom"/>
</dbReference>
<feature type="region of interest" description="Disordered" evidence="13">
    <location>
        <begin position="1269"/>
        <end position="1335"/>
    </location>
</feature>
<keyword evidence="9" id="KW-0508">mRNA splicing</keyword>
<reference evidence="16 17" key="1">
    <citation type="journal article" date="2014" name="Nat. Commun.">
        <title>Klebsormidium flaccidum genome reveals primary factors for plant terrestrial adaptation.</title>
        <authorList>
            <person name="Hori K."/>
            <person name="Maruyama F."/>
            <person name="Fujisawa T."/>
            <person name="Togashi T."/>
            <person name="Yamamoto N."/>
            <person name="Seo M."/>
            <person name="Sato S."/>
            <person name="Yamada T."/>
            <person name="Mori H."/>
            <person name="Tajima N."/>
            <person name="Moriyama T."/>
            <person name="Ikeuchi M."/>
            <person name="Watanabe M."/>
            <person name="Wada H."/>
            <person name="Kobayashi K."/>
            <person name="Saito M."/>
            <person name="Masuda T."/>
            <person name="Sasaki-Sekimoto Y."/>
            <person name="Mashiguchi K."/>
            <person name="Awai K."/>
            <person name="Shimojima M."/>
            <person name="Masuda S."/>
            <person name="Iwai M."/>
            <person name="Nobusawa T."/>
            <person name="Narise T."/>
            <person name="Kondo S."/>
            <person name="Saito H."/>
            <person name="Sato R."/>
            <person name="Murakawa M."/>
            <person name="Ihara Y."/>
            <person name="Oshima-Yamada Y."/>
            <person name="Ohtaka K."/>
            <person name="Satoh M."/>
            <person name="Sonobe K."/>
            <person name="Ishii M."/>
            <person name="Ohtani R."/>
            <person name="Kanamori-Sato M."/>
            <person name="Honoki R."/>
            <person name="Miyazaki D."/>
            <person name="Mochizuki H."/>
            <person name="Umetsu J."/>
            <person name="Higashi K."/>
            <person name="Shibata D."/>
            <person name="Kamiya Y."/>
            <person name="Sato N."/>
            <person name="Nakamura Y."/>
            <person name="Tabata S."/>
            <person name="Ida S."/>
            <person name="Kurokawa K."/>
            <person name="Ohta H."/>
        </authorList>
    </citation>
    <scope>NUCLEOTIDE SEQUENCE [LARGE SCALE GENOMIC DNA]</scope>
    <source>
        <strain evidence="16 17">NIES-2285</strain>
    </source>
</reference>
<dbReference type="GO" id="GO:0016787">
    <property type="term" value="F:hydrolase activity"/>
    <property type="evidence" value="ECO:0007669"/>
    <property type="project" value="UniProtKB-KW"/>
</dbReference>
<feature type="compositionally biased region" description="Basic and acidic residues" evidence="13">
    <location>
        <begin position="383"/>
        <end position="399"/>
    </location>
</feature>
<dbReference type="InterPro" id="IPR001650">
    <property type="entry name" value="Helicase_C-like"/>
</dbReference>
<name>A0A1Y1IA80_KLENI</name>
<evidence type="ECO:0000313" key="16">
    <source>
        <dbReference type="EMBL" id="GAQ86862.1"/>
    </source>
</evidence>
<dbReference type="PROSITE" id="PS51192">
    <property type="entry name" value="HELICASE_ATP_BIND_1"/>
    <property type="match status" value="1"/>
</dbReference>
<keyword evidence="6" id="KW-0378">Hydrolase</keyword>
<comment type="similarity">
    <text evidence="11">Belongs to the DEAD box helicase family. DEAH subfamily. PRP16 sub-subfamily.</text>
</comment>
<dbReference type="Pfam" id="PF00271">
    <property type="entry name" value="Helicase_C"/>
    <property type="match status" value="1"/>
</dbReference>
<dbReference type="InterPro" id="IPR002464">
    <property type="entry name" value="DNA/RNA_helicase_DEAH_CS"/>
</dbReference>
<dbReference type="SMART" id="SM00847">
    <property type="entry name" value="HA2"/>
    <property type="match status" value="1"/>
</dbReference>
<feature type="region of interest" description="Disordered" evidence="13">
    <location>
        <begin position="69"/>
        <end position="147"/>
    </location>
</feature>
<dbReference type="GO" id="GO:0003723">
    <property type="term" value="F:RNA binding"/>
    <property type="evidence" value="ECO:0000318"/>
    <property type="project" value="GO_Central"/>
</dbReference>
<dbReference type="PROSITE" id="PS51194">
    <property type="entry name" value="HELICASE_CTER"/>
    <property type="match status" value="1"/>
</dbReference>
<evidence type="ECO:0000256" key="9">
    <source>
        <dbReference type="ARBA" id="ARBA00023187"/>
    </source>
</evidence>
<dbReference type="OrthoDB" id="10253254at2759"/>
<dbReference type="Pfam" id="PF00270">
    <property type="entry name" value="DEAD"/>
    <property type="match status" value="1"/>
</dbReference>
<keyword evidence="7 16" id="KW-0347">Helicase</keyword>
<dbReference type="InterPro" id="IPR014001">
    <property type="entry name" value="Helicase_ATP-bd"/>
</dbReference>
<feature type="domain" description="Helicase C-terminal" evidence="15">
    <location>
        <begin position="831"/>
        <end position="1011"/>
    </location>
</feature>
<accession>A0A1Y1IA80</accession>
<dbReference type="InterPro" id="IPR007502">
    <property type="entry name" value="Helicase-assoc_dom"/>
</dbReference>
<dbReference type="InterPro" id="IPR011709">
    <property type="entry name" value="DEAD-box_helicase_OB_fold"/>
</dbReference>
<keyword evidence="10" id="KW-0539">Nucleus</keyword>
<keyword evidence="8" id="KW-0067">ATP-binding</keyword>
<evidence type="ECO:0000256" key="10">
    <source>
        <dbReference type="ARBA" id="ARBA00023242"/>
    </source>
</evidence>
<evidence type="ECO:0000256" key="8">
    <source>
        <dbReference type="ARBA" id="ARBA00022840"/>
    </source>
</evidence>
<dbReference type="FunFam" id="3.40.50.300:FF:000007">
    <property type="entry name" value="Pre-mRNA-splicing factor ATP-dependent RNA helicase"/>
    <property type="match status" value="1"/>
</dbReference>
<feature type="region of interest" description="Disordered" evidence="13">
    <location>
        <begin position="571"/>
        <end position="606"/>
    </location>
</feature>
<feature type="compositionally biased region" description="Basic and acidic residues" evidence="13">
    <location>
        <begin position="42"/>
        <end position="51"/>
    </location>
</feature>
<dbReference type="SUPFAM" id="SSF52540">
    <property type="entry name" value="P-loop containing nucleoside triphosphate hydrolases"/>
    <property type="match status" value="1"/>
</dbReference>
<dbReference type="Pfam" id="PF21010">
    <property type="entry name" value="HA2_C"/>
    <property type="match status" value="1"/>
</dbReference>
<dbReference type="PANTHER" id="PTHR18934:SF91">
    <property type="entry name" value="PRE-MRNA-SPLICING FACTOR ATP-DEPENDENT RNA HELICASE PRP16"/>
    <property type="match status" value="1"/>
</dbReference>
<feature type="compositionally biased region" description="Basic and acidic residues" evidence="13">
    <location>
        <begin position="168"/>
        <end position="214"/>
    </location>
</feature>
<comment type="catalytic activity">
    <reaction evidence="12">
        <text>ATP + H2O = ADP + phosphate + H(+)</text>
        <dbReference type="Rhea" id="RHEA:13065"/>
        <dbReference type="ChEBI" id="CHEBI:15377"/>
        <dbReference type="ChEBI" id="CHEBI:15378"/>
        <dbReference type="ChEBI" id="CHEBI:30616"/>
        <dbReference type="ChEBI" id="CHEBI:43474"/>
        <dbReference type="ChEBI" id="CHEBI:456216"/>
        <dbReference type="EC" id="3.6.4.13"/>
    </reaction>
</comment>
<comment type="subcellular location">
    <subcellularLocation>
        <location evidence="1">Nucleus</location>
    </subcellularLocation>
</comment>
<evidence type="ECO:0000256" key="13">
    <source>
        <dbReference type="SAM" id="MobiDB-lite"/>
    </source>
</evidence>
<dbReference type="GO" id="GO:0005524">
    <property type="term" value="F:ATP binding"/>
    <property type="evidence" value="ECO:0007669"/>
    <property type="project" value="UniProtKB-KW"/>
</dbReference>
<dbReference type="InterPro" id="IPR027417">
    <property type="entry name" value="P-loop_NTPase"/>
</dbReference>